<keyword evidence="1" id="KW-0812">Transmembrane</keyword>
<accession>A0A4Z2E9Q0</accession>
<dbReference type="EMBL" id="SRLO01012153">
    <property type="protein sequence ID" value="TNN25586.1"/>
    <property type="molecule type" value="Genomic_DNA"/>
</dbReference>
<keyword evidence="1" id="KW-0472">Membrane</keyword>
<evidence type="ECO:0000313" key="2">
    <source>
        <dbReference type="EMBL" id="TNN25586.1"/>
    </source>
</evidence>
<reference evidence="2 3" key="1">
    <citation type="submission" date="2019-03" db="EMBL/GenBank/DDBJ databases">
        <title>First draft genome of Liparis tanakae, snailfish: a comprehensive survey of snailfish specific genes.</title>
        <authorList>
            <person name="Kim W."/>
            <person name="Song I."/>
            <person name="Jeong J.-H."/>
            <person name="Kim D."/>
            <person name="Kim S."/>
            <person name="Ryu S."/>
            <person name="Song J.Y."/>
            <person name="Lee S.K."/>
        </authorList>
    </citation>
    <scope>NUCLEOTIDE SEQUENCE [LARGE SCALE GENOMIC DNA]</scope>
    <source>
        <tissue evidence="2">Muscle</tissue>
    </source>
</reference>
<proteinExistence type="predicted"/>
<keyword evidence="1" id="KW-1133">Transmembrane helix</keyword>
<comment type="caution">
    <text evidence="2">The sequence shown here is derived from an EMBL/GenBank/DDBJ whole genome shotgun (WGS) entry which is preliminary data.</text>
</comment>
<dbReference type="AlphaFoldDB" id="A0A4Z2E9Q0"/>
<feature type="transmembrane region" description="Helical" evidence="1">
    <location>
        <begin position="49"/>
        <end position="79"/>
    </location>
</feature>
<gene>
    <name evidence="2" type="ORF">EYF80_064282</name>
</gene>
<evidence type="ECO:0000256" key="1">
    <source>
        <dbReference type="SAM" id="Phobius"/>
    </source>
</evidence>
<keyword evidence="3" id="KW-1185">Reference proteome</keyword>
<protein>
    <submittedName>
        <fullName evidence="2">Uncharacterized protein</fullName>
    </submittedName>
</protein>
<organism evidence="2 3">
    <name type="scientific">Liparis tanakae</name>
    <name type="common">Tanaka's snailfish</name>
    <dbReference type="NCBI Taxonomy" id="230148"/>
    <lineage>
        <taxon>Eukaryota</taxon>
        <taxon>Metazoa</taxon>
        <taxon>Chordata</taxon>
        <taxon>Craniata</taxon>
        <taxon>Vertebrata</taxon>
        <taxon>Euteleostomi</taxon>
        <taxon>Actinopterygii</taxon>
        <taxon>Neopterygii</taxon>
        <taxon>Teleostei</taxon>
        <taxon>Neoteleostei</taxon>
        <taxon>Acanthomorphata</taxon>
        <taxon>Eupercaria</taxon>
        <taxon>Perciformes</taxon>
        <taxon>Cottioidei</taxon>
        <taxon>Cottales</taxon>
        <taxon>Liparidae</taxon>
        <taxon>Liparis</taxon>
    </lineage>
</organism>
<dbReference type="Proteomes" id="UP000314294">
    <property type="component" value="Unassembled WGS sequence"/>
</dbReference>
<name>A0A4Z2E9Q0_9TELE</name>
<evidence type="ECO:0000313" key="3">
    <source>
        <dbReference type="Proteomes" id="UP000314294"/>
    </source>
</evidence>
<sequence>MRFCCSYRSVSALVSVERTEGTDPVLPVLGSEVVGRIPVRKKTHTKKHILIIIIIILIILIIIILIIIIIILIIIIVILRTQKENM</sequence>